<dbReference type="InterPro" id="IPR029016">
    <property type="entry name" value="GAF-like_dom_sf"/>
</dbReference>
<dbReference type="STRING" id="1279009.ADICEAN_02286"/>
<comment type="caution">
    <text evidence="2">The sequence shown here is derived from an EMBL/GenBank/DDBJ whole genome shotgun (WGS) entry which is preliminary data.</text>
</comment>
<feature type="domain" description="GAF" evidence="1">
    <location>
        <begin position="1"/>
        <end position="70"/>
    </location>
</feature>
<dbReference type="Pfam" id="PF01590">
    <property type="entry name" value="GAF"/>
    <property type="match status" value="1"/>
</dbReference>
<proteinExistence type="predicted"/>
<dbReference type="AlphaFoldDB" id="M7NLB1"/>
<evidence type="ECO:0000313" key="3">
    <source>
        <dbReference type="Proteomes" id="UP000011910"/>
    </source>
</evidence>
<dbReference type="PANTHER" id="PTHR43102:SF2">
    <property type="entry name" value="GAF DOMAIN-CONTAINING PROTEIN"/>
    <property type="match status" value="1"/>
</dbReference>
<organism evidence="2 3">
    <name type="scientific">Cesiribacter andamanensis AMV16</name>
    <dbReference type="NCBI Taxonomy" id="1279009"/>
    <lineage>
        <taxon>Bacteria</taxon>
        <taxon>Pseudomonadati</taxon>
        <taxon>Bacteroidota</taxon>
        <taxon>Cytophagia</taxon>
        <taxon>Cytophagales</taxon>
        <taxon>Cesiribacteraceae</taxon>
        <taxon>Cesiribacter</taxon>
    </lineage>
</organism>
<evidence type="ECO:0000259" key="1">
    <source>
        <dbReference type="Pfam" id="PF01590"/>
    </source>
</evidence>
<accession>M7NLB1</accession>
<reference evidence="2 3" key="1">
    <citation type="journal article" date="2013" name="Genome Announc.">
        <title>Draft Genome Sequence of Cesiribacter andamanensis Strain AMV16T, Isolated from a Soil Sample from a Mud Volcano in the Andaman Islands, India.</title>
        <authorList>
            <person name="Shivaji S."/>
            <person name="Ara S."/>
            <person name="Begum Z."/>
            <person name="Srinivas T.N."/>
            <person name="Singh A."/>
            <person name="Kumar Pinnaka A."/>
        </authorList>
    </citation>
    <scope>NUCLEOTIDE SEQUENCE [LARGE SCALE GENOMIC DNA]</scope>
    <source>
        <strain evidence="2 3">AMV16</strain>
    </source>
</reference>
<dbReference type="Gene3D" id="3.30.450.40">
    <property type="match status" value="1"/>
</dbReference>
<protein>
    <submittedName>
        <fullName evidence="2">Putative periplasmic ligand-binding sensor domain protein</fullName>
    </submittedName>
</protein>
<name>M7NLB1_9BACT</name>
<gene>
    <name evidence="2" type="ORF">ADICEAN_02286</name>
</gene>
<dbReference type="SUPFAM" id="SSF55781">
    <property type="entry name" value="GAF domain-like"/>
    <property type="match status" value="1"/>
</dbReference>
<keyword evidence="3" id="KW-1185">Reference proteome</keyword>
<dbReference type="InterPro" id="IPR003018">
    <property type="entry name" value="GAF"/>
</dbReference>
<dbReference type="eggNOG" id="COG2203">
    <property type="taxonomic scope" value="Bacteria"/>
</dbReference>
<evidence type="ECO:0000313" key="2">
    <source>
        <dbReference type="EMBL" id="EMR02580.1"/>
    </source>
</evidence>
<dbReference type="EMBL" id="AODQ01000053">
    <property type="protein sequence ID" value="EMR02580.1"/>
    <property type="molecule type" value="Genomic_DNA"/>
</dbReference>
<dbReference type="PATRIC" id="fig|1279009.4.peg.2319"/>
<dbReference type="PANTHER" id="PTHR43102">
    <property type="entry name" value="SLR1143 PROTEIN"/>
    <property type="match status" value="1"/>
</dbReference>
<sequence>MVVPDARYDERFHDNPLTTGDPQVVFYAGVPVQDDQGHALGTLCVIDSRPREISEQKIASLQALAKLVNAHFELRKTKEKYSQLQHKMVQARQLVYSLSDTLEHDDATTTVPPLEREQLTHTVEKLRETFERY</sequence>
<dbReference type="Proteomes" id="UP000011910">
    <property type="component" value="Unassembled WGS sequence"/>
</dbReference>